<dbReference type="AlphaFoldDB" id="A0A4Q7VGR9"/>
<keyword evidence="3" id="KW-0808">Transferase</keyword>
<evidence type="ECO:0000313" key="3">
    <source>
        <dbReference type="EMBL" id="RZT95246.1"/>
    </source>
</evidence>
<dbReference type="InterPro" id="IPR050179">
    <property type="entry name" value="Trans_hexapeptide_repeat"/>
</dbReference>
<reference evidence="3 4" key="1">
    <citation type="submission" date="2019-02" db="EMBL/GenBank/DDBJ databases">
        <title>Genomic Encyclopedia of Type Strains, Phase IV (KMG-IV): sequencing the most valuable type-strain genomes for metagenomic binning, comparative biology and taxonomic classification.</title>
        <authorList>
            <person name="Goeker M."/>
        </authorList>
    </citation>
    <scope>NUCLEOTIDE SEQUENCE [LARGE SCALE GENOMIC DNA]</scope>
    <source>
        <strain evidence="3 4">DSM 19570</strain>
    </source>
</reference>
<evidence type="ECO:0000256" key="1">
    <source>
        <dbReference type="ARBA" id="ARBA00007274"/>
    </source>
</evidence>
<dbReference type="SUPFAM" id="SSF51161">
    <property type="entry name" value="Trimeric LpxA-like enzymes"/>
    <property type="match status" value="1"/>
</dbReference>
<feature type="domain" description="Sugar 3,4-ketoisomerase QdtA cupin" evidence="2">
    <location>
        <begin position="107"/>
        <end position="235"/>
    </location>
</feature>
<dbReference type="Gene3D" id="2.160.10.10">
    <property type="entry name" value="Hexapeptide repeat proteins"/>
    <property type="match status" value="1"/>
</dbReference>
<name>A0A4Q7VGR9_9BURK</name>
<accession>A0A4Q7VGR9</accession>
<gene>
    <name evidence="3" type="ORF">EV670_2997</name>
</gene>
<proteinExistence type="inferred from homology"/>
<sequence length="247" mass="26241">MLEADVIVGPNAVFVEPGSSADGAAAQVQRGVRIGANATIHSGITLATGAVVRPGAVVTRSVPPAAIVEGNPAVITGYVDTDQPRAGAGPALIAGTPQPIEATSVRGVTVHSFPVINDLRGNLTVGEFGRQIPFHPLRYFMVFGVPNQEIRGEHAHRECHQFLVCVRGRCCVVADDGVRRVEVTLDMPSRGLHLPPMTWGIQYKYSADALLLVFASHHYDPADYIRDYGTFLRAVARDGQATAGIAT</sequence>
<dbReference type="InterPro" id="IPR011051">
    <property type="entry name" value="RmlC_Cupin_sf"/>
</dbReference>
<dbReference type="InterPro" id="IPR011004">
    <property type="entry name" value="Trimer_LpxA-like_sf"/>
</dbReference>
<dbReference type="PANTHER" id="PTHR43300:SF4">
    <property type="entry name" value="ACYL-[ACYL-CARRIER-PROTEIN]--UDP-N-ACETYLGLUCOSAMINE O-ACYLTRANSFERASE"/>
    <property type="match status" value="1"/>
</dbReference>
<comment type="similarity">
    <text evidence="1">Belongs to the transferase hexapeptide repeat family.</text>
</comment>
<dbReference type="EMBL" id="SHKP01000007">
    <property type="protein sequence ID" value="RZT95246.1"/>
    <property type="molecule type" value="Genomic_DNA"/>
</dbReference>
<dbReference type="Proteomes" id="UP000293671">
    <property type="component" value="Unassembled WGS sequence"/>
</dbReference>
<dbReference type="CDD" id="cd20292">
    <property type="entry name" value="cupin_QdtA-like"/>
    <property type="match status" value="1"/>
</dbReference>
<evidence type="ECO:0000313" key="4">
    <source>
        <dbReference type="Proteomes" id="UP000293671"/>
    </source>
</evidence>
<dbReference type="GO" id="GO:0016740">
    <property type="term" value="F:transferase activity"/>
    <property type="evidence" value="ECO:0007669"/>
    <property type="project" value="UniProtKB-KW"/>
</dbReference>
<dbReference type="InterPro" id="IPR014710">
    <property type="entry name" value="RmlC-like_jellyroll"/>
</dbReference>
<protein>
    <submittedName>
        <fullName evidence="3">Transferase family hexapeptide repeat protein</fullName>
    </submittedName>
</protein>
<organism evidence="3 4">
    <name type="scientific">Rivibacter subsaxonicus</name>
    <dbReference type="NCBI Taxonomy" id="457575"/>
    <lineage>
        <taxon>Bacteria</taxon>
        <taxon>Pseudomonadati</taxon>
        <taxon>Pseudomonadota</taxon>
        <taxon>Betaproteobacteria</taxon>
        <taxon>Burkholderiales</taxon>
        <taxon>Rivibacter</taxon>
    </lineage>
</organism>
<dbReference type="SUPFAM" id="SSF51182">
    <property type="entry name" value="RmlC-like cupins"/>
    <property type="match status" value="1"/>
</dbReference>
<keyword evidence="4" id="KW-1185">Reference proteome</keyword>
<dbReference type="Pfam" id="PF05523">
    <property type="entry name" value="FdtA"/>
    <property type="match status" value="1"/>
</dbReference>
<dbReference type="Gene3D" id="2.60.120.10">
    <property type="entry name" value="Jelly Rolls"/>
    <property type="match status" value="1"/>
</dbReference>
<evidence type="ECO:0000259" key="2">
    <source>
        <dbReference type="Pfam" id="PF05523"/>
    </source>
</evidence>
<dbReference type="InterPro" id="IPR008894">
    <property type="entry name" value="QdtA_cupin_dom"/>
</dbReference>
<comment type="caution">
    <text evidence="3">The sequence shown here is derived from an EMBL/GenBank/DDBJ whole genome shotgun (WGS) entry which is preliminary data.</text>
</comment>
<dbReference type="PANTHER" id="PTHR43300">
    <property type="entry name" value="ACETYLTRANSFERASE"/>
    <property type="match status" value="1"/>
</dbReference>